<proteinExistence type="predicted"/>
<reference evidence="1" key="1">
    <citation type="submission" date="2022-05" db="EMBL/GenBank/DDBJ databases">
        <title>The Musa troglodytarum L. genome provides insights into the mechanism of non-climacteric behaviour and enrichment of carotenoids.</title>
        <authorList>
            <person name="Wang J."/>
        </authorList>
    </citation>
    <scope>NUCLEOTIDE SEQUENCE</scope>
    <source>
        <tissue evidence="1">Leaf</tissue>
    </source>
</reference>
<accession>A0A9E7G867</accession>
<evidence type="ECO:0000313" key="1">
    <source>
        <dbReference type="EMBL" id="URE10106.1"/>
    </source>
</evidence>
<name>A0A9E7G867_9LILI</name>
<dbReference type="AlphaFoldDB" id="A0A9E7G867"/>
<dbReference type="Proteomes" id="UP001055439">
    <property type="component" value="Chromosome 6"/>
</dbReference>
<sequence length="107" mass="11576">MDLDLSPTLIIFSWYLGSNSPVEEMDGGEDFTKTFNFKDVPPTNDLSTVFEGGSSDEPSSSVMGIHSSTATPFCKIEGVTQLEHKGKEAYFSILEKISAPNLPPASI</sequence>
<evidence type="ECO:0000313" key="2">
    <source>
        <dbReference type="Proteomes" id="UP001055439"/>
    </source>
</evidence>
<protein>
    <submittedName>
        <fullName evidence="1">Uncharacterized protein</fullName>
    </submittedName>
</protein>
<gene>
    <name evidence="1" type="ORF">MUK42_05349</name>
</gene>
<dbReference type="EMBL" id="CP097508">
    <property type="protein sequence ID" value="URE10106.1"/>
    <property type="molecule type" value="Genomic_DNA"/>
</dbReference>
<organism evidence="1 2">
    <name type="scientific">Musa troglodytarum</name>
    <name type="common">fe'i banana</name>
    <dbReference type="NCBI Taxonomy" id="320322"/>
    <lineage>
        <taxon>Eukaryota</taxon>
        <taxon>Viridiplantae</taxon>
        <taxon>Streptophyta</taxon>
        <taxon>Embryophyta</taxon>
        <taxon>Tracheophyta</taxon>
        <taxon>Spermatophyta</taxon>
        <taxon>Magnoliopsida</taxon>
        <taxon>Liliopsida</taxon>
        <taxon>Zingiberales</taxon>
        <taxon>Musaceae</taxon>
        <taxon>Musa</taxon>
    </lineage>
</organism>
<keyword evidence="2" id="KW-1185">Reference proteome</keyword>